<dbReference type="OrthoDB" id="6624781at2"/>
<dbReference type="AlphaFoldDB" id="A0A7K0DK26"/>
<keyword evidence="2" id="KW-1185">Reference proteome</keyword>
<accession>A0A7K0DK26</accession>
<gene>
    <name evidence="1" type="ORF">NRB56_15100</name>
</gene>
<dbReference type="Gene3D" id="3.30.530.20">
    <property type="match status" value="1"/>
</dbReference>
<dbReference type="RefSeq" id="WP_153339804.1">
    <property type="nucleotide sequence ID" value="NZ_WEGI01000003.1"/>
</dbReference>
<evidence type="ECO:0000313" key="1">
    <source>
        <dbReference type="EMBL" id="MQY25951.1"/>
    </source>
</evidence>
<dbReference type="SUPFAM" id="SSF55961">
    <property type="entry name" value="Bet v1-like"/>
    <property type="match status" value="1"/>
</dbReference>
<reference evidence="1 2" key="1">
    <citation type="submission" date="2019-10" db="EMBL/GenBank/DDBJ databases">
        <title>Nocardia macrotermitis sp. nov. and Nocardia aurantia sp. nov., isolated from the gut of fungus growing-termite Macrotermes natalensis.</title>
        <authorList>
            <person name="Benndorf R."/>
            <person name="Schwitalla J."/>
            <person name="Martin K."/>
            <person name="De Beer W."/>
            <person name="Kaster A.-K."/>
            <person name="Vollmers J."/>
            <person name="Poulsen M."/>
            <person name="Beemelmanns C."/>
        </authorList>
    </citation>
    <scope>NUCLEOTIDE SEQUENCE [LARGE SCALE GENOMIC DNA]</scope>
    <source>
        <strain evidence="1 2">RB56</strain>
    </source>
</reference>
<sequence>MSETRIEARREIAAPPEKVFDVLRDPRGHVSIDSSGMLQSAEGDPANGVGDTFVVHMDREALGDMPLGKYDVTVTITEYEPGTHIEWTVAAGIDHRYGYVLEPTETGTTVISYCDWSRTPEKYLNALPFPVVPQTSLRATLGILARTVE</sequence>
<protein>
    <recommendedName>
        <fullName evidence="3">Polyketide cyclase</fullName>
    </recommendedName>
</protein>
<dbReference type="Proteomes" id="UP000431401">
    <property type="component" value="Unassembled WGS sequence"/>
</dbReference>
<dbReference type="EMBL" id="WEGI01000003">
    <property type="protein sequence ID" value="MQY25951.1"/>
    <property type="molecule type" value="Genomic_DNA"/>
</dbReference>
<evidence type="ECO:0000313" key="2">
    <source>
        <dbReference type="Proteomes" id="UP000431401"/>
    </source>
</evidence>
<dbReference type="InterPro" id="IPR019587">
    <property type="entry name" value="Polyketide_cyclase/dehydratase"/>
</dbReference>
<dbReference type="InterPro" id="IPR023393">
    <property type="entry name" value="START-like_dom_sf"/>
</dbReference>
<proteinExistence type="predicted"/>
<evidence type="ECO:0008006" key="3">
    <source>
        <dbReference type="Google" id="ProtNLM"/>
    </source>
</evidence>
<name>A0A7K0DK26_9NOCA</name>
<comment type="caution">
    <text evidence="1">The sequence shown here is derived from an EMBL/GenBank/DDBJ whole genome shotgun (WGS) entry which is preliminary data.</text>
</comment>
<dbReference type="Pfam" id="PF10604">
    <property type="entry name" value="Polyketide_cyc2"/>
    <property type="match status" value="1"/>
</dbReference>
<organism evidence="1 2">
    <name type="scientific">Nocardia aurantia</name>
    <dbReference type="NCBI Taxonomy" id="2585199"/>
    <lineage>
        <taxon>Bacteria</taxon>
        <taxon>Bacillati</taxon>
        <taxon>Actinomycetota</taxon>
        <taxon>Actinomycetes</taxon>
        <taxon>Mycobacteriales</taxon>
        <taxon>Nocardiaceae</taxon>
        <taxon>Nocardia</taxon>
    </lineage>
</organism>